<protein>
    <submittedName>
        <fullName evidence="1">Uncharacterized protein</fullName>
    </submittedName>
</protein>
<name>A0A7G1Q939_9GAMM</name>
<evidence type="ECO:0000313" key="1">
    <source>
        <dbReference type="EMBL" id="CAB1275457.1"/>
    </source>
</evidence>
<dbReference type="KEGG" id="ntg:NSCAC_0675"/>
<dbReference type="Proteomes" id="UP000516072">
    <property type="component" value="Chromosome"/>
</dbReference>
<dbReference type="EMBL" id="LR778175">
    <property type="protein sequence ID" value="CAB1275457.1"/>
    <property type="molecule type" value="Genomic_DNA"/>
</dbReference>
<keyword evidence="2" id="KW-1185">Reference proteome</keyword>
<accession>A0A7G1Q939</accession>
<evidence type="ECO:0000313" key="2">
    <source>
        <dbReference type="Proteomes" id="UP000516072"/>
    </source>
</evidence>
<dbReference type="AlphaFoldDB" id="A0A7G1Q939"/>
<organism evidence="1 2">
    <name type="scientific">Candidatus Nitrosacidococcus tergens</name>
    <dbReference type="NCBI Taxonomy" id="553981"/>
    <lineage>
        <taxon>Bacteria</taxon>
        <taxon>Pseudomonadati</taxon>
        <taxon>Pseudomonadota</taxon>
        <taxon>Gammaproteobacteria</taxon>
        <taxon>Chromatiales</taxon>
        <taxon>Chromatiaceae</taxon>
        <taxon>Candidatus Nitrosacidococcus</taxon>
    </lineage>
</organism>
<proteinExistence type="predicted"/>
<sequence length="34" mass="3640">MVVAEGKTGRMVNGKQVVETTEVTITSVSKVTFI</sequence>
<reference evidence="1 2" key="1">
    <citation type="submission" date="2020-03" db="EMBL/GenBank/DDBJ databases">
        <authorList>
            <person name="Picone N."/>
        </authorList>
    </citation>
    <scope>NUCLEOTIDE SEQUENCE [LARGE SCALE GENOMIC DNA]</scope>
    <source>
        <strain evidence="1">NSCAC1</strain>
    </source>
</reference>
<gene>
    <name evidence="1" type="ORF">NSCAC_0675</name>
</gene>